<proteinExistence type="predicted"/>
<evidence type="ECO:0008006" key="3">
    <source>
        <dbReference type="Google" id="ProtNLM"/>
    </source>
</evidence>
<accession>A0ABT8W946</accession>
<protein>
    <recommendedName>
        <fullName evidence="3">VCBS repeat-containing protein</fullName>
    </recommendedName>
</protein>
<comment type="caution">
    <text evidence="1">The sequence shown here is derived from an EMBL/GenBank/DDBJ whole genome shotgun (WGS) entry which is preliminary data.</text>
</comment>
<dbReference type="Proteomes" id="UP001176883">
    <property type="component" value="Unassembled WGS sequence"/>
</dbReference>
<dbReference type="RefSeq" id="WP_303277275.1">
    <property type="nucleotide sequence ID" value="NZ_JAUOEK010000080.1"/>
</dbReference>
<organism evidence="1 2">
    <name type="scientific">Flavivirga aquimarina</name>
    <dbReference type="NCBI Taxonomy" id="2027862"/>
    <lineage>
        <taxon>Bacteria</taxon>
        <taxon>Pseudomonadati</taxon>
        <taxon>Bacteroidota</taxon>
        <taxon>Flavobacteriia</taxon>
        <taxon>Flavobacteriales</taxon>
        <taxon>Flavobacteriaceae</taxon>
        <taxon>Flavivirga</taxon>
    </lineage>
</organism>
<dbReference type="SUPFAM" id="SSF69318">
    <property type="entry name" value="Integrin alpha N-terminal domain"/>
    <property type="match status" value="1"/>
</dbReference>
<evidence type="ECO:0000313" key="2">
    <source>
        <dbReference type="Proteomes" id="UP001176883"/>
    </source>
</evidence>
<reference evidence="1" key="1">
    <citation type="submission" date="2023-07" db="EMBL/GenBank/DDBJ databases">
        <title>Two novel species in the genus Flavivirga.</title>
        <authorList>
            <person name="Kwon K."/>
        </authorList>
    </citation>
    <scope>NUCLEOTIDE SEQUENCE</scope>
    <source>
        <strain evidence="1">KCTC 52353</strain>
    </source>
</reference>
<keyword evidence="2" id="KW-1185">Reference proteome</keyword>
<evidence type="ECO:0000313" key="1">
    <source>
        <dbReference type="EMBL" id="MDO5969579.1"/>
    </source>
</evidence>
<sequence length="154" mass="17536">FRGLKSKKEELCFEAGIPLFSTKNDKKEFPGSWLNVCVTDWNNDGVNDLLIGTSIATLNGTFDHELSWSWEYDTGISKKNPAYYPSSMKKGVASQIKSAEEYQKKSGLSDEAYRKSGRWTKEDMIKQYYGKGGYKNKTLAHQGYVYVMLGVMER</sequence>
<dbReference type="EMBL" id="JAUOEK010000080">
    <property type="protein sequence ID" value="MDO5969579.1"/>
    <property type="molecule type" value="Genomic_DNA"/>
</dbReference>
<feature type="non-terminal residue" evidence="1">
    <location>
        <position position="1"/>
    </location>
</feature>
<gene>
    <name evidence="1" type="ORF">Q4Q35_07155</name>
</gene>
<name>A0ABT8W946_9FLAO</name>
<dbReference type="InterPro" id="IPR028994">
    <property type="entry name" value="Integrin_alpha_N"/>
</dbReference>